<keyword evidence="1" id="KW-0547">Nucleotide-binding</keyword>
<dbReference type="Gene3D" id="3.40.50.300">
    <property type="entry name" value="P-loop containing nucleotide triphosphate hydrolases"/>
    <property type="match status" value="1"/>
</dbReference>
<dbReference type="InterPro" id="IPR027417">
    <property type="entry name" value="P-loop_NTPase"/>
</dbReference>
<comment type="cofactor">
    <cofactor evidence="1">
        <name>Mg(2+)</name>
        <dbReference type="ChEBI" id="CHEBI:18420"/>
    </cofactor>
</comment>
<name>A0A9J6FMZ5_HAELO</name>
<keyword evidence="1" id="KW-0347">Helicase</keyword>
<dbReference type="EC" id="5.6.2.3" evidence="1"/>
<dbReference type="EMBL" id="JABSTR010000002">
    <property type="protein sequence ID" value="KAH9363380.1"/>
    <property type="molecule type" value="Genomic_DNA"/>
</dbReference>
<dbReference type="OrthoDB" id="6508477at2759"/>
<reference evidence="3 4" key="1">
    <citation type="journal article" date="2020" name="Cell">
        <title>Large-Scale Comparative Analyses of Tick Genomes Elucidate Their Genetic Diversity and Vector Capacities.</title>
        <authorList>
            <consortium name="Tick Genome and Microbiome Consortium (TIGMIC)"/>
            <person name="Jia N."/>
            <person name="Wang J."/>
            <person name="Shi W."/>
            <person name="Du L."/>
            <person name="Sun Y."/>
            <person name="Zhan W."/>
            <person name="Jiang J.F."/>
            <person name="Wang Q."/>
            <person name="Zhang B."/>
            <person name="Ji P."/>
            <person name="Bell-Sakyi L."/>
            <person name="Cui X.M."/>
            <person name="Yuan T.T."/>
            <person name="Jiang B.G."/>
            <person name="Yang W.F."/>
            <person name="Lam T.T."/>
            <person name="Chang Q.C."/>
            <person name="Ding S.J."/>
            <person name="Wang X.J."/>
            <person name="Zhu J.G."/>
            <person name="Ruan X.D."/>
            <person name="Zhao L."/>
            <person name="Wei J.T."/>
            <person name="Ye R.Z."/>
            <person name="Que T.C."/>
            <person name="Du C.H."/>
            <person name="Zhou Y.H."/>
            <person name="Cheng J.X."/>
            <person name="Dai P.F."/>
            <person name="Guo W.B."/>
            <person name="Han X.H."/>
            <person name="Huang E.J."/>
            <person name="Li L.F."/>
            <person name="Wei W."/>
            <person name="Gao Y.C."/>
            <person name="Liu J.Z."/>
            <person name="Shao H.Z."/>
            <person name="Wang X."/>
            <person name="Wang C.C."/>
            <person name="Yang T.C."/>
            <person name="Huo Q.B."/>
            <person name="Li W."/>
            <person name="Chen H.Y."/>
            <person name="Chen S.E."/>
            <person name="Zhou L.G."/>
            <person name="Ni X.B."/>
            <person name="Tian J.H."/>
            <person name="Sheng Y."/>
            <person name="Liu T."/>
            <person name="Pan Y.S."/>
            <person name="Xia L.Y."/>
            <person name="Li J."/>
            <person name="Zhao F."/>
            <person name="Cao W.C."/>
        </authorList>
    </citation>
    <scope>NUCLEOTIDE SEQUENCE [LARGE SCALE GENOMIC DNA]</scope>
    <source>
        <strain evidence="3">HaeL-2018</strain>
    </source>
</reference>
<evidence type="ECO:0000313" key="3">
    <source>
        <dbReference type="EMBL" id="KAH9363380.1"/>
    </source>
</evidence>
<protein>
    <recommendedName>
        <fullName evidence="1">ATP-dependent DNA helicase</fullName>
        <ecNumber evidence="1">5.6.2.3</ecNumber>
    </recommendedName>
</protein>
<keyword evidence="1" id="KW-0378">Hydrolase</keyword>
<keyword evidence="4" id="KW-1185">Reference proteome</keyword>
<keyword evidence="1" id="KW-0227">DNA damage</keyword>
<dbReference type="GO" id="GO:0005524">
    <property type="term" value="F:ATP binding"/>
    <property type="evidence" value="ECO:0007669"/>
    <property type="project" value="UniProtKB-KW"/>
</dbReference>
<dbReference type="GO" id="GO:0043139">
    <property type="term" value="F:5'-3' DNA helicase activity"/>
    <property type="evidence" value="ECO:0007669"/>
    <property type="project" value="UniProtKB-EC"/>
</dbReference>
<dbReference type="Pfam" id="PF05970">
    <property type="entry name" value="PIF1"/>
    <property type="match status" value="1"/>
</dbReference>
<gene>
    <name evidence="3" type="ORF">HPB48_006486</name>
</gene>
<accession>A0A9J6FMZ5</accession>
<keyword evidence="1" id="KW-0233">DNA recombination</keyword>
<dbReference type="AlphaFoldDB" id="A0A9J6FMZ5"/>
<keyword evidence="1" id="KW-0067">ATP-binding</keyword>
<comment type="catalytic activity">
    <reaction evidence="1">
        <text>ATP + H2O = ADP + phosphate + H(+)</text>
        <dbReference type="Rhea" id="RHEA:13065"/>
        <dbReference type="ChEBI" id="CHEBI:15377"/>
        <dbReference type="ChEBI" id="CHEBI:15378"/>
        <dbReference type="ChEBI" id="CHEBI:30616"/>
        <dbReference type="ChEBI" id="CHEBI:43474"/>
        <dbReference type="ChEBI" id="CHEBI:456216"/>
        <dbReference type="EC" id="5.6.2.3"/>
    </reaction>
</comment>
<comment type="similarity">
    <text evidence="1">Belongs to the helicase family.</text>
</comment>
<comment type="caution">
    <text evidence="3">The sequence shown here is derived from an EMBL/GenBank/DDBJ whole genome shotgun (WGS) entry which is preliminary data.</text>
</comment>
<evidence type="ECO:0000313" key="4">
    <source>
        <dbReference type="Proteomes" id="UP000821853"/>
    </source>
</evidence>
<dbReference type="GO" id="GO:0006310">
    <property type="term" value="P:DNA recombination"/>
    <property type="evidence" value="ECO:0007669"/>
    <property type="project" value="UniProtKB-KW"/>
</dbReference>
<proteinExistence type="inferred from homology"/>
<dbReference type="InterPro" id="IPR010285">
    <property type="entry name" value="DNA_helicase_pif1-like_DEAD"/>
</dbReference>
<dbReference type="GO" id="GO:0006281">
    <property type="term" value="P:DNA repair"/>
    <property type="evidence" value="ECO:0007669"/>
    <property type="project" value="UniProtKB-KW"/>
</dbReference>
<organism evidence="3 4">
    <name type="scientific">Haemaphysalis longicornis</name>
    <name type="common">Bush tick</name>
    <dbReference type="NCBI Taxonomy" id="44386"/>
    <lineage>
        <taxon>Eukaryota</taxon>
        <taxon>Metazoa</taxon>
        <taxon>Ecdysozoa</taxon>
        <taxon>Arthropoda</taxon>
        <taxon>Chelicerata</taxon>
        <taxon>Arachnida</taxon>
        <taxon>Acari</taxon>
        <taxon>Parasitiformes</taxon>
        <taxon>Ixodida</taxon>
        <taxon>Ixodoidea</taxon>
        <taxon>Ixodidae</taxon>
        <taxon>Haemaphysalinae</taxon>
        <taxon>Haemaphysalis</taxon>
    </lineage>
</organism>
<dbReference type="Proteomes" id="UP000821853">
    <property type="component" value="Chromosome 10"/>
</dbReference>
<dbReference type="VEuPathDB" id="VectorBase:HLOH_047879"/>
<keyword evidence="1" id="KW-0234">DNA repair</keyword>
<feature type="domain" description="DNA helicase Pif1-like DEAD-box helicase" evidence="2">
    <location>
        <begin position="17"/>
        <end position="93"/>
    </location>
</feature>
<evidence type="ECO:0000256" key="1">
    <source>
        <dbReference type="RuleBase" id="RU363044"/>
    </source>
</evidence>
<dbReference type="GO" id="GO:0000723">
    <property type="term" value="P:telomere maintenance"/>
    <property type="evidence" value="ECO:0007669"/>
    <property type="project" value="InterPro"/>
</dbReference>
<dbReference type="GO" id="GO:0016787">
    <property type="term" value="F:hydrolase activity"/>
    <property type="evidence" value="ECO:0007669"/>
    <property type="project" value="UniProtKB-KW"/>
</dbReference>
<evidence type="ECO:0000259" key="2">
    <source>
        <dbReference type="Pfam" id="PF05970"/>
    </source>
</evidence>
<sequence length="145" mass="15878">MDLYNRYSNTGNNTAYKAFVICASTGKAAVAVGGTTMHAAFKLSGKTTGPNKDGDLSASELNAFRVVFRNGKCVIIDEVSMMSAENLNAVDLTRPHGCFAYYAGSPYRKVVKFLFFLVLQKLFLYRVHIGLKDRASNTLALNHPT</sequence>